<gene>
    <name evidence="2" type="ORF">D9Q98_002830</name>
</gene>
<dbReference type="AlphaFoldDB" id="A0A9D4TU62"/>
<dbReference type="EMBL" id="SIDB01000003">
    <property type="protein sequence ID" value="KAI3434771.1"/>
    <property type="molecule type" value="Genomic_DNA"/>
</dbReference>
<reference evidence="2" key="2">
    <citation type="submission" date="2020-11" db="EMBL/GenBank/DDBJ databases">
        <authorList>
            <person name="Cecchin M."/>
            <person name="Marcolungo L."/>
            <person name="Rossato M."/>
            <person name="Girolomoni L."/>
            <person name="Cosentino E."/>
            <person name="Cuine S."/>
            <person name="Li-Beisson Y."/>
            <person name="Delledonne M."/>
            <person name="Ballottari M."/>
        </authorList>
    </citation>
    <scope>NUCLEOTIDE SEQUENCE</scope>
    <source>
        <strain evidence="2">211/11P</strain>
        <tissue evidence="2">Whole cell</tissue>
    </source>
</reference>
<reference evidence="2" key="1">
    <citation type="journal article" date="2019" name="Plant J.">
        <title>Chlorella vulgaris genome assembly and annotation reveals the molecular basis for metabolic acclimation to high light conditions.</title>
        <authorList>
            <person name="Cecchin M."/>
            <person name="Marcolungo L."/>
            <person name="Rossato M."/>
            <person name="Girolomoni L."/>
            <person name="Cosentino E."/>
            <person name="Cuine S."/>
            <person name="Li-Beisson Y."/>
            <person name="Delledonne M."/>
            <person name="Ballottari M."/>
        </authorList>
    </citation>
    <scope>NUCLEOTIDE SEQUENCE</scope>
    <source>
        <strain evidence="2">211/11P</strain>
    </source>
</reference>
<comment type="caution">
    <text evidence="2">The sequence shown here is derived from an EMBL/GenBank/DDBJ whole genome shotgun (WGS) entry which is preliminary data.</text>
</comment>
<evidence type="ECO:0000313" key="3">
    <source>
        <dbReference type="Proteomes" id="UP001055712"/>
    </source>
</evidence>
<proteinExistence type="predicted"/>
<organism evidence="2 3">
    <name type="scientific">Chlorella vulgaris</name>
    <name type="common">Green alga</name>
    <dbReference type="NCBI Taxonomy" id="3077"/>
    <lineage>
        <taxon>Eukaryota</taxon>
        <taxon>Viridiplantae</taxon>
        <taxon>Chlorophyta</taxon>
        <taxon>core chlorophytes</taxon>
        <taxon>Trebouxiophyceae</taxon>
        <taxon>Chlorellales</taxon>
        <taxon>Chlorellaceae</taxon>
        <taxon>Chlorella clade</taxon>
        <taxon>Chlorella</taxon>
    </lineage>
</organism>
<evidence type="ECO:0000256" key="1">
    <source>
        <dbReference type="SAM" id="MobiDB-lite"/>
    </source>
</evidence>
<keyword evidence="3" id="KW-1185">Reference proteome</keyword>
<dbReference type="Proteomes" id="UP001055712">
    <property type="component" value="Unassembled WGS sequence"/>
</dbReference>
<protein>
    <submittedName>
        <fullName evidence="2">Uncharacterized protein</fullName>
    </submittedName>
</protein>
<sequence length="449" mass="44568">MLNGGGAVEAGRRGALLPHVEALGTPLRAPSHVSTAPAAGSAPLDAFLVDAAAAARQAAGVTIGTTSKEAIEPRASAHTRSAGQGRCWKRSSCGGAKRRRNAQLGPGGNSSWSMHSFMLAAAFGVLFALLAAAALRATNASQAGARGAAAAAEAQLTSAAAQLAELAADHAADLLLLKTRAEAQLREQLMAAKGELADLMLSAEGQVEATGQAAAAAANAAAKGGVAWIDWVVEEAEARLAKRQVAVKEAGRDAVRGLEAAAAGLHADAADGLRNVGAELAADLQAGLAQALQQLAASQSQAAASLAASASNVQEVAAGVLEQRDAAAAELAAAGRAAVAKLAEFRLDAGSLLAEAQESAREAAAGAAGPLAALATEQELQRSRLDSAASAVDALKATVEAAGPDLDASLRTFFLLDNAALEAGVEDLGLVPLTRYGACNSGSAPESGS</sequence>
<evidence type="ECO:0000313" key="2">
    <source>
        <dbReference type="EMBL" id="KAI3434771.1"/>
    </source>
</evidence>
<accession>A0A9D4TU62</accession>
<feature type="region of interest" description="Disordered" evidence="1">
    <location>
        <begin position="72"/>
        <end position="107"/>
    </location>
</feature>
<name>A0A9D4TU62_CHLVU</name>